<sequence length="371" mass="40408">MKAKFQMEPNTDMDHLVDVVLNKETLADDEFRAILSKFTTIGWEEDGTSSCQRAGYSLNQSTVAYFYSTPPAASNQSTGLADGEPKASSLPAASPKRVGAIVYKIVYCNGGGGGPSGPVVDTLWAGDGLQRTCEEVEEEVDHPCRPQQLRGGQSQWQRRPIPPPPLQVGPCLLHARRQHRPAGGAPAEEVPICTVAVSDGPVMKIRDGLVAAENDLSSDGVKQLSIVLHYDIPFTHNLWHISVLEDQKQEDAEKLDETNEPSDADPSSQINQNVSSNAKPDMNDSVMGESVAVSDTEQNSADDNNLANLDLNLGLKATYNERETKSRNSGSDEGDQVEKINLDEEIEMNNRTDSEVPNKLKRKKLSPLTSK</sequence>
<keyword evidence="3" id="KW-1185">Reference proteome</keyword>
<organism evidence="2 3">
    <name type="scientific">Zingiber officinale</name>
    <name type="common">Ginger</name>
    <name type="synonym">Amomum zingiber</name>
    <dbReference type="NCBI Taxonomy" id="94328"/>
    <lineage>
        <taxon>Eukaryota</taxon>
        <taxon>Viridiplantae</taxon>
        <taxon>Streptophyta</taxon>
        <taxon>Embryophyta</taxon>
        <taxon>Tracheophyta</taxon>
        <taxon>Spermatophyta</taxon>
        <taxon>Magnoliopsida</taxon>
        <taxon>Liliopsida</taxon>
        <taxon>Zingiberales</taxon>
        <taxon>Zingiberaceae</taxon>
        <taxon>Zingiber</taxon>
    </lineage>
</organism>
<feature type="region of interest" description="Disordered" evidence="1">
    <location>
        <begin position="250"/>
        <end position="285"/>
    </location>
</feature>
<protein>
    <submittedName>
        <fullName evidence="2">Uncharacterized protein</fullName>
    </submittedName>
</protein>
<feature type="compositionally biased region" description="Basic and acidic residues" evidence="1">
    <location>
        <begin position="336"/>
        <end position="358"/>
    </location>
</feature>
<reference evidence="2 3" key="1">
    <citation type="submission" date="2020-08" db="EMBL/GenBank/DDBJ databases">
        <title>Plant Genome Project.</title>
        <authorList>
            <person name="Zhang R.-G."/>
        </authorList>
    </citation>
    <scope>NUCLEOTIDE SEQUENCE [LARGE SCALE GENOMIC DNA]</scope>
    <source>
        <tissue evidence="2">Rhizome</tissue>
    </source>
</reference>
<dbReference type="AlphaFoldDB" id="A0A8J5FWE2"/>
<comment type="caution">
    <text evidence="2">The sequence shown here is derived from an EMBL/GenBank/DDBJ whole genome shotgun (WGS) entry which is preliminary data.</text>
</comment>
<feature type="region of interest" description="Disordered" evidence="1">
    <location>
        <begin position="320"/>
        <end position="371"/>
    </location>
</feature>
<accession>A0A8J5FWE2</accession>
<dbReference type="Proteomes" id="UP000734854">
    <property type="component" value="Unassembled WGS sequence"/>
</dbReference>
<evidence type="ECO:0000313" key="2">
    <source>
        <dbReference type="EMBL" id="KAG6495106.1"/>
    </source>
</evidence>
<dbReference type="EMBL" id="JACMSC010000012">
    <property type="protein sequence ID" value="KAG6495106.1"/>
    <property type="molecule type" value="Genomic_DNA"/>
</dbReference>
<proteinExistence type="predicted"/>
<feature type="region of interest" description="Disordered" evidence="1">
    <location>
        <begin position="138"/>
        <end position="160"/>
    </location>
</feature>
<evidence type="ECO:0000256" key="1">
    <source>
        <dbReference type="SAM" id="MobiDB-lite"/>
    </source>
</evidence>
<evidence type="ECO:0000313" key="3">
    <source>
        <dbReference type="Proteomes" id="UP000734854"/>
    </source>
</evidence>
<gene>
    <name evidence="2" type="ORF">ZIOFF_042897</name>
</gene>
<name>A0A8J5FWE2_ZINOF</name>
<feature type="compositionally biased region" description="Polar residues" evidence="1">
    <location>
        <begin position="265"/>
        <end position="278"/>
    </location>
</feature>